<name>A0A3P6BSI6_BRAOL</name>
<dbReference type="AlphaFoldDB" id="A0A3P6BSI6"/>
<gene>
    <name evidence="1" type="ORF">BOLC4T24528H</name>
</gene>
<reference evidence="1" key="1">
    <citation type="submission" date="2018-11" db="EMBL/GenBank/DDBJ databases">
        <authorList>
            <consortium name="Genoscope - CEA"/>
            <person name="William W."/>
        </authorList>
    </citation>
    <scope>NUCLEOTIDE SEQUENCE</scope>
</reference>
<protein>
    <submittedName>
        <fullName evidence="1">Uncharacterized protein</fullName>
    </submittedName>
</protein>
<organism evidence="1">
    <name type="scientific">Brassica oleracea</name>
    <name type="common">Wild cabbage</name>
    <dbReference type="NCBI Taxonomy" id="3712"/>
    <lineage>
        <taxon>Eukaryota</taxon>
        <taxon>Viridiplantae</taxon>
        <taxon>Streptophyta</taxon>
        <taxon>Embryophyta</taxon>
        <taxon>Tracheophyta</taxon>
        <taxon>Spermatophyta</taxon>
        <taxon>Magnoliopsida</taxon>
        <taxon>eudicotyledons</taxon>
        <taxon>Gunneridae</taxon>
        <taxon>Pentapetalae</taxon>
        <taxon>rosids</taxon>
        <taxon>malvids</taxon>
        <taxon>Brassicales</taxon>
        <taxon>Brassicaceae</taxon>
        <taxon>Brassiceae</taxon>
        <taxon>Brassica</taxon>
    </lineage>
</organism>
<evidence type="ECO:0000313" key="1">
    <source>
        <dbReference type="EMBL" id="VDD09077.1"/>
    </source>
</evidence>
<sequence length="39" mass="4253">MSLCLSSSSNRCSRHPSLNLRVSPYSVIHGFIPAGRANH</sequence>
<accession>A0A3P6BSI6</accession>
<proteinExistence type="predicted"/>
<dbReference type="EMBL" id="LR031873">
    <property type="protein sequence ID" value="VDD09077.1"/>
    <property type="molecule type" value="Genomic_DNA"/>
</dbReference>